<evidence type="ECO:0000256" key="1">
    <source>
        <dbReference type="SAM" id="Phobius"/>
    </source>
</evidence>
<sequence length="132" mass="13663">MTVWAWGVVAFGVLLAAGAFPGLDGPARNLLTLFGNLPAGGAILDERAMRFAVGLMGAVTIGWGLTIVFLLPVIFAAGAKGWRAMTLALMVWYVIDSFISISTGFAANAVSNTALAIAYFIPVLASGALRTS</sequence>
<feature type="transmembrane region" description="Helical" evidence="1">
    <location>
        <begin position="51"/>
        <end position="75"/>
    </location>
</feature>
<dbReference type="eggNOG" id="ENOG5034970">
    <property type="taxonomic scope" value="Bacteria"/>
</dbReference>
<evidence type="ECO:0000313" key="3">
    <source>
        <dbReference type="Proteomes" id="UP000027190"/>
    </source>
</evidence>
<dbReference type="EMBL" id="AWFG01000014">
    <property type="protein sequence ID" value="KCZ59608.1"/>
    <property type="molecule type" value="Genomic_DNA"/>
</dbReference>
<protein>
    <submittedName>
        <fullName evidence="2">Uncharacterized protein</fullName>
    </submittedName>
</protein>
<comment type="caution">
    <text evidence="2">The sequence shown here is derived from an EMBL/GenBank/DDBJ whole genome shotgun (WGS) entry which is preliminary data.</text>
</comment>
<evidence type="ECO:0000313" key="2">
    <source>
        <dbReference type="EMBL" id="KCZ59608.1"/>
    </source>
</evidence>
<keyword evidence="1" id="KW-0812">Transmembrane</keyword>
<dbReference type="AlphaFoldDB" id="A0A062UE76"/>
<dbReference type="PATRIC" id="fig|1280947.3.peg.1191"/>
<keyword evidence="1" id="KW-1133">Transmembrane helix</keyword>
<feature type="transmembrane region" description="Helical" evidence="1">
    <location>
        <begin position="87"/>
        <end position="107"/>
    </location>
</feature>
<keyword evidence="3" id="KW-1185">Reference proteome</keyword>
<organism evidence="2 3">
    <name type="scientific">Hyphomonas chukchiensis</name>
    <dbReference type="NCBI Taxonomy" id="1280947"/>
    <lineage>
        <taxon>Bacteria</taxon>
        <taxon>Pseudomonadati</taxon>
        <taxon>Pseudomonadota</taxon>
        <taxon>Alphaproteobacteria</taxon>
        <taxon>Hyphomonadales</taxon>
        <taxon>Hyphomonadaceae</taxon>
        <taxon>Hyphomonas</taxon>
    </lineage>
</organism>
<gene>
    <name evidence="2" type="ORF">HY30_14325</name>
</gene>
<accession>A0A062UE76</accession>
<dbReference type="Proteomes" id="UP000027190">
    <property type="component" value="Unassembled WGS sequence"/>
</dbReference>
<keyword evidence="1" id="KW-0472">Membrane</keyword>
<name>A0A062UE76_9PROT</name>
<proteinExistence type="predicted"/>
<reference evidence="2 3" key="1">
    <citation type="journal article" date="2014" name="Antonie Van Leeuwenhoek">
        <title>Hyphomonas beringensis sp. nov. and Hyphomonas chukchiensis sp. nov., isolated from surface seawater of the Bering Sea and Chukchi Sea.</title>
        <authorList>
            <person name="Li C."/>
            <person name="Lai Q."/>
            <person name="Li G."/>
            <person name="Dong C."/>
            <person name="Wang J."/>
            <person name="Liao Y."/>
            <person name="Shao Z."/>
        </authorList>
    </citation>
    <scope>NUCLEOTIDE SEQUENCE [LARGE SCALE GENOMIC DNA]</scope>
    <source>
        <strain evidence="2 3">BH-BN04-4</strain>
    </source>
</reference>